<dbReference type="GO" id="GO:0016020">
    <property type="term" value="C:membrane"/>
    <property type="evidence" value="ECO:0007669"/>
    <property type="project" value="TreeGrafter"/>
</dbReference>
<accession>A0A4Z0L6H8</accession>
<feature type="transmembrane region" description="Helical" evidence="1">
    <location>
        <begin position="160"/>
        <end position="181"/>
    </location>
</feature>
<dbReference type="OrthoDB" id="290051at2"/>
<feature type="domain" description="Acyltransferase 3" evidence="2">
    <location>
        <begin position="10"/>
        <end position="317"/>
    </location>
</feature>
<dbReference type="Proteomes" id="UP000297407">
    <property type="component" value="Unassembled WGS sequence"/>
</dbReference>
<dbReference type="PANTHER" id="PTHR23028">
    <property type="entry name" value="ACETYLTRANSFERASE"/>
    <property type="match status" value="1"/>
</dbReference>
<gene>
    <name evidence="3" type="ORF">E4635_13420</name>
</gene>
<evidence type="ECO:0000256" key="1">
    <source>
        <dbReference type="SAM" id="Phobius"/>
    </source>
</evidence>
<evidence type="ECO:0000313" key="3">
    <source>
        <dbReference type="EMBL" id="TGD57161.1"/>
    </source>
</evidence>
<dbReference type="PANTHER" id="PTHR23028:SF53">
    <property type="entry name" value="ACYL_TRANSF_3 DOMAIN-CONTAINING PROTEIN"/>
    <property type="match status" value="1"/>
</dbReference>
<keyword evidence="3" id="KW-0012">Acyltransferase</keyword>
<feature type="transmembrane region" description="Helical" evidence="1">
    <location>
        <begin position="231"/>
        <end position="251"/>
    </location>
</feature>
<dbReference type="AlphaFoldDB" id="A0A4Z0L6H8"/>
<dbReference type="RefSeq" id="WP_135527207.1">
    <property type="nucleotide sequence ID" value="NZ_SRLH01000007.1"/>
</dbReference>
<feature type="transmembrane region" description="Helical" evidence="1">
    <location>
        <begin position="78"/>
        <end position="102"/>
    </location>
</feature>
<keyword evidence="3" id="KW-0808">Transferase</keyword>
<dbReference type="GO" id="GO:0016747">
    <property type="term" value="F:acyltransferase activity, transferring groups other than amino-acyl groups"/>
    <property type="evidence" value="ECO:0007669"/>
    <property type="project" value="InterPro"/>
</dbReference>
<feature type="transmembrane region" description="Helical" evidence="1">
    <location>
        <begin position="257"/>
        <end position="279"/>
    </location>
</feature>
<dbReference type="GO" id="GO:0000271">
    <property type="term" value="P:polysaccharide biosynthetic process"/>
    <property type="evidence" value="ECO:0007669"/>
    <property type="project" value="TreeGrafter"/>
</dbReference>
<evidence type="ECO:0000313" key="4">
    <source>
        <dbReference type="Proteomes" id="UP000297407"/>
    </source>
</evidence>
<dbReference type="InterPro" id="IPR050879">
    <property type="entry name" value="Acyltransferase_3"/>
</dbReference>
<keyword evidence="4" id="KW-1185">Reference proteome</keyword>
<name>A0A4Z0L6H8_9FLAO</name>
<reference evidence="3 4" key="1">
    <citation type="submission" date="2019-04" db="EMBL/GenBank/DDBJ databases">
        <title>Flavobacterium sp. strain DS2-A Genome sequencing and assembly.</title>
        <authorList>
            <person name="Kim I."/>
        </authorList>
    </citation>
    <scope>NUCLEOTIDE SEQUENCE [LARGE SCALE GENOMIC DNA]</scope>
    <source>
        <strain evidence="3 4">DS2-A</strain>
    </source>
</reference>
<keyword evidence="1" id="KW-0812">Transmembrane</keyword>
<organism evidence="3 4">
    <name type="scientific">Flavobacterium humi</name>
    <dbReference type="NCBI Taxonomy" id="2562683"/>
    <lineage>
        <taxon>Bacteria</taxon>
        <taxon>Pseudomonadati</taxon>
        <taxon>Bacteroidota</taxon>
        <taxon>Flavobacteriia</taxon>
        <taxon>Flavobacteriales</taxon>
        <taxon>Flavobacteriaceae</taxon>
        <taxon>Flavobacterium</taxon>
    </lineage>
</organism>
<dbReference type="EMBL" id="SRLH01000007">
    <property type="protein sequence ID" value="TGD57161.1"/>
    <property type="molecule type" value="Genomic_DNA"/>
</dbReference>
<keyword evidence="1" id="KW-0472">Membrane</keyword>
<feature type="transmembrane region" description="Helical" evidence="1">
    <location>
        <begin position="321"/>
        <end position="339"/>
    </location>
</feature>
<dbReference type="Pfam" id="PF01757">
    <property type="entry name" value="Acyl_transf_3"/>
    <property type="match status" value="1"/>
</dbReference>
<feature type="transmembrane region" description="Helical" evidence="1">
    <location>
        <begin position="36"/>
        <end position="57"/>
    </location>
</feature>
<dbReference type="InterPro" id="IPR002656">
    <property type="entry name" value="Acyl_transf_3_dom"/>
</dbReference>
<keyword evidence="1" id="KW-1133">Transmembrane helix</keyword>
<evidence type="ECO:0000259" key="2">
    <source>
        <dbReference type="Pfam" id="PF01757"/>
    </source>
</evidence>
<proteinExistence type="predicted"/>
<feature type="transmembrane region" description="Helical" evidence="1">
    <location>
        <begin position="122"/>
        <end position="148"/>
    </location>
</feature>
<protein>
    <submittedName>
        <fullName evidence="3">Acyltransferase</fullName>
    </submittedName>
</protein>
<sequence>MNKEITKRIPSLDGLRAISILLVIYDHAFRPSLLNVGYLGVTIFFVISSYLIIQILLRDIEKNRFSVKMFYFKRIFRIFPAYYTYLGVLFLVLSFLGLFKWSQFWRAPFFLVNYQPRSDWAFPQWFVGHTWSLAVEEQFYILIALLFIFVNKKILGKGKLLLILIGIILIVPLIRVSYLYFDCIPDILKGSNHRSFETVADALAVGGILAIKGNDLKNHKWFPFFKNKVGFLVLIVLLMMLLNSPDVVAMFGLKPRYLYNLVGLTTINICVGIIIMVLVHSSKESLLSGLLNHKIMTTIGLWSYSIYLWQQIWLYSWDFPLVFKCIGILLCSVASYYLVEVKFLNWRDAFLKRNEKL</sequence>
<comment type="caution">
    <text evidence="3">The sequence shown here is derived from an EMBL/GenBank/DDBJ whole genome shotgun (WGS) entry which is preliminary data.</text>
</comment>